<dbReference type="SUPFAM" id="SSF159283">
    <property type="entry name" value="Guanosine diphospho-D-mannose pyrophosphorylase/mannose-6-phosphate isomerase linker domain"/>
    <property type="match status" value="1"/>
</dbReference>
<protein>
    <recommendedName>
        <fullName evidence="2">mannose-1-phosphate guanylyltransferase</fullName>
        <ecNumber evidence="2">2.7.7.13</ecNumber>
    </recommendedName>
</protein>
<gene>
    <name evidence="10" type="ORF">ENS31_06885</name>
</gene>
<dbReference type="InterPro" id="IPR051161">
    <property type="entry name" value="Mannose-6P_isomerase_type2"/>
</dbReference>
<dbReference type="EC" id="2.7.7.13" evidence="2"/>
<dbReference type="Pfam" id="PF22640">
    <property type="entry name" value="ManC_GMP_beta-helix"/>
    <property type="match status" value="1"/>
</dbReference>
<dbReference type="GO" id="GO:0009298">
    <property type="term" value="P:GDP-mannose biosynthetic process"/>
    <property type="evidence" value="ECO:0007669"/>
    <property type="project" value="TreeGrafter"/>
</dbReference>
<sequence length="355" mass="40573">MNIYAVIMAGGVGSRFWPRSKKALPKQLLKIFGDSTMIQATVQRIDELIDRKNIFIITNELQATEVKNQLPDIPEENIIIEPFGRNTAAAIGLASIIIKAKDPEAVTIVLPADHIIREEEIFRNTLNNAAKFAFERKALVTIGIHPTRPETGYGYIQIDDKKIQDNIYKVLTFAEKPNYATAVRFLESGDFLWNSGMFIWRVDIILDEIRTYMPDLFEGLTEIEKHIGKNDFRDVLVKAYGQMKKISIDYGIMEKSTKVYLTKGFFTWSDVGSWEEVYQLSEKDSNGNALTGKVYTDRVIDSYIYSPDKFTAVIGVDNLIIINHDDTLLVCRRDKAQDVKNVVEYLKMNKLDEYC</sequence>
<evidence type="ECO:0000256" key="7">
    <source>
        <dbReference type="ARBA" id="ARBA00047343"/>
    </source>
</evidence>
<keyword evidence="4 10" id="KW-0548">Nucleotidyltransferase</keyword>
<evidence type="ECO:0000256" key="4">
    <source>
        <dbReference type="ARBA" id="ARBA00022695"/>
    </source>
</evidence>
<dbReference type="AlphaFoldDB" id="A0A7V2ZJS5"/>
<comment type="catalytic activity">
    <reaction evidence="7">
        <text>alpha-D-mannose 1-phosphate + GTP + H(+) = GDP-alpha-D-mannose + diphosphate</text>
        <dbReference type="Rhea" id="RHEA:15229"/>
        <dbReference type="ChEBI" id="CHEBI:15378"/>
        <dbReference type="ChEBI" id="CHEBI:33019"/>
        <dbReference type="ChEBI" id="CHEBI:37565"/>
        <dbReference type="ChEBI" id="CHEBI:57527"/>
        <dbReference type="ChEBI" id="CHEBI:58409"/>
        <dbReference type="EC" id="2.7.7.13"/>
    </reaction>
</comment>
<dbReference type="Gene3D" id="3.90.550.10">
    <property type="entry name" value="Spore Coat Polysaccharide Biosynthesis Protein SpsA, Chain A"/>
    <property type="match status" value="1"/>
</dbReference>
<dbReference type="GO" id="GO:0005525">
    <property type="term" value="F:GTP binding"/>
    <property type="evidence" value="ECO:0007669"/>
    <property type="project" value="UniProtKB-KW"/>
</dbReference>
<evidence type="ECO:0000256" key="1">
    <source>
        <dbReference type="ARBA" id="ARBA00006115"/>
    </source>
</evidence>
<dbReference type="EMBL" id="DSUJ01000008">
    <property type="protein sequence ID" value="HFI91245.1"/>
    <property type="molecule type" value="Genomic_DNA"/>
</dbReference>
<dbReference type="InterPro" id="IPR054566">
    <property type="entry name" value="ManC/GMP-like_b-helix"/>
</dbReference>
<reference evidence="10" key="1">
    <citation type="journal article" date="2020" name="mSystems">
        <title>Genome- and Community-Level Interaction Insights into Carbon Utilization and Element Cycling Functions of Hydrothermarchaeota in Hydrothermal Sediment.</title>
        <authorList>
            <person name="Zhou Z."/>
            <person name="Liu Y."/>
            <person name="Xu W."/>
            <person name="Pan J."/>
            <person name="Luo Z.H."/>
            <person name="Li M."/>
        </authorList>
    </citation>
    <scope>NUCLEOTIDE SEQUENCE [LARGE SCALE GENOMIC DNA]</scope>
    <source>
        <strain evidence="10">SpSt-479</strain>
    </source>
</reference>
<evidence type="ECO:0000256" key="6">
    <source>
        <dbReference type="ARBA" id="ARBA00023134"/>
    </source>
</evidence>
<keyword evidence="6" id="KW-0342">GTP-binding</keyword>
<organism evidence="10">
    <name type="scientific">Ignavibacterium album</name>
    <dbReference type="NCBI Taxonomy" id="591197"/>
    <lineage>
        <taxon>Bacteria</taxon>
        <taxon>Pseudomonadati</taxon>
        <taxon>Ignavibacteriota</taxon>
        <taxon>Ignavibacteria</taxon>
        <taxon>Ignavibacteriales</taxon>
        <taxon>Ignavibacteriaceae</taxon>
        <taxon>Ignavibacterium</taxon>
    </lineage>
</organism>
<dbReference type="CDD" id="cd02509">
    <property type="entry name" value="GDP-M1P_Guanylyltransferase"/>
    <property type="match status" value="1"/>
</dbReference>
<dbReference type="GO" id="GO:0004475">
    <property type="term" value="F:mannose-1-phosphate guanylyltransferase (GTP) activity"/>
    <property type="evidence" value="ECO:0007669"/>
    <property type="project" value="UniProtKB-EC"/>
</dbReference>
<evidence type="ECO:0000259" key="9">
    <source>
        <dbReference type="Pfam" id="PF22640"/>
    </source>
</evidence>
<name>A0A7V2ZJS5_9BACT</name>
<comment type="caution">
    <text evidence="10">The sequence shown here is derived from an EMBL/GenBank/DDBJ whole genome shotgun (WGS) entry which is preliminary data.</text>
</comment>
<evidence type="ECO:0000256" key="5">
    <source>
        <dbReference type="ARBA" id="ARBA00022741"/>
    </source>
</evidence>
<dbReference type="FunFam" id="3.90.550.10:FF:000046">
    <property type="entry name" value="Mannose-1-phosphate guanylyltransferase (GDP)"/>
    <property type="match status" value="1"/>
</dbReference>
<proteinExistence type="inferred from homology"/>
<comment type="similarity">
    <text evidence="1">Belongs to the mannose-6-phosphate isomerase type 2 family.</text>
</comment>
<dbReference type="PANTHER" id="PTHR46390:SF1">
    <property type="entry name" value="MANNOSE-1-PHOSPHATE GUANYLYLTRANSFERASE"/>
    <property type="match status" value="1"/>
</dbReference>
<evidence type="ECO:0000313" key="10">
    <source>
        <dbReference type="EMBL" id="HFI91245.1"/>
    </source>
</evidence>
<keyword evidence="3 10" id="KW-0808">Transferase</keyword>
<feature type="domain" description="MannoseP isomerase/GMP-like beta-helix" evidence="9">
    <location>
        <begin position="302"/>
        <end position="346"/>
    </location>
</feature>
<evidence type="ECO:0000256" key="3">
    <source>
        <dbReference type="ARBA" id="ARBA00022679"/>
    </source>
</evidence>
<dbReference type="InterPro" id="IPR049577">
    <property type="entry name" value="GMPP_N"/>
</dbReference>
<evidence type="ECO:0000256" key="2">
    <source>
        <dbReference type="ARBA" id="ARBA00012387"/>
    </source>
</evidence>
<dbReference type="SUPFAM" id="SSF53448">
    <property type="entry name" value="Nucleotide-diphospho-sugar transferases"/>
    <property type="match status" value="1"/>
</dbReference>
<dbReference type="InterPro" id="IPR005835">
    <property type="entry name" value="NTP_transferase_dom"/>
</dbReference>
<dbReference type="Pfam" id="PF00483">
    <property type="entry name" value="NTP_transferase"/>
    <property type="match status" value="1"/>
</dbReference>
<dbReference type="InterPro" id="IPR029044">
    <property type="entry name" value="Nucleotide-diphossugar_trans"/>
</dbReference>
<dbReference type="PANTHER" id="PTHR46390">
    <property type="entry name" value="MANNOSE-1-PHOSPHATE GUANYLYLTRANSFERASE"/>
    <property type="match status" value="1"/>
</dbReference>
<feature type="domain" description="Nucleotidyl transferase" evidence="8">
    <location>
        <begin position="5"/>
        <end position="285"/>
    </location>
</feature>
<keyword evidence="5" id="KW-0547">Nucleotide-binding</keyword>
<accession>A0A7V2ZJS5</accession>
<evidence type="ECO:0000259" key="8">
    <source>
        <dbReference type="Pfam" id="PF00483"/>
    </source>
</evidence>